<comment type="caution">
    <text evidence="1">The sequence shown here is derived from an EMBL/GenBank/DDBJ whole genome shotgun (WGS) entry which is preliminary data.</text>
</comment>
<keyword evidence="2" id="KW-1185">Reference proteome</keyword>
<dbReference type="EMBL" id="MU970110">
    <property type="protein sequence ID" value="KAK9320996.1"/>
    <property type="molecule type" value="Genomic_DNA"/>
</dbReference>
<proteinExistence type="predicted"/>
<gene>
    <name evidence="1" type="ORF">V1517DRAFT_294366</name>
</gene>
<organism evidence="1 2">
    <name type="scientific">Lipomyces orientalis</name>
    <dbReference type="NCBI Taxonomy" id="1233043"/>
    <lineage>
        <taxon>Eukaryota</taxon>
        <taxon>Fungi</taxon>
        <taxon>Dikarya</taxon>
        <taxon>Ascomycota</taxon>
        <taxon>Saccharomycotina</taxon>
        <taxon>Lipomycetes</taxon>
        <taxon>Lipomycetales</taxon>
        <taxon>Lipomycetaceae</taxon>
        <taxon>Lipomyces</taxon>
    </lineage>
</organism>
<protein>
    <submittedName>
        <fullName evidence="1">P-loop containing nucleoside triphosphate hydrolase protein</fullName>
    </submittedName>
</protein>
<accession>A0ACC3TJB9</accession>
<reference evidence="2" key="1">
    <citation type="journal article" date="2024" name="Front. Bioeng. Biotechnol.">
        <title>Genome-scale model development and genomic sequencing of the oleaginous clade Lipomyces.</title>
        <authorList>
            <person name="Czajka J.J."/>
            <person name="Han Y."/>
            <person name="Kim J."/>
            <person name="Mondo S.J."/>
            <person name="Hofstad B.A."/>
            <person name="Robles A."/>
            <person name="Haridas S."/>
            <person name="Riley R."/>
            <person name="LaButti K."/>
            <person name="Pangilinan J."/>
            <person name="Andreopoulos W."/>
            <person name="Lipzen A."/>
            <person name="Yan J."/>
            <person name="Wang M."/>
            <person name="Ng V."/>
            <person name="Grigoriev I.V."/>
            <person name="Spatafora J.W."/>
            <person name="Magnuson J.K."/>
            <person name="Baker S.E."/>
            <person name="Pomraning K.R."/>
        </authorList>
    </citation>
    <scope>NUCLEOTIDE SEQUENCE [LARGE SCALE GENOMIC DNA]</scope>
    <source>
        <strain evidence="2">CBS 10300</strain>
    </source>
</reference>
<sequence length="234" mass="26255">MEATFNDLASHCIELLERASADQRVLIAVSGIPGSGKTTLGNAVYQRVNNLWNDRSGSTRIAAFVPMDGFHLTRKTLASMPNAEEAIARRGAPFTFDPNGLLQLVESLRRPLGGESKSLFAPSFDHAVKDPVEDDIEILPTDRIIIMEGNYLHLQDEPWHQIAALMDELWFVRVEREIARQRIIHRHIEAGIAKDECEAAKRADENDLVNGDYIIQNSLTPHRIIISIQDKLLI</sequence>
<dbReference type="Proteomes" id="UP001489719">
    <property type="component" value="Unassembled WGS sequence"/>
</dbReference>
<name>A0ACC3TJB9_9ASCO</name>
<keyword evidence="1" id="KW-0378">Hydrolase</keyword>
<evidence type="ECO:0000313" key="1">
    <source>
        <dbReference type="EMBL" id="KAK9320996.1"/>
    </source>
</evidence>
<evidence type="ECO:0000313" key="2">
    <source>
        <dbReference type="Proteomes" id="UP001489719"/>
    </source>
</evidence>